<keyword evidence="1" id="KW-1133">Transmembrane helix</keyword>
<feature type="transmembrane region" description="Helical" evidence="1">
    <location>
        <begin position="21"/>
        <end position="39"/>
    </location>
</feature>
<name>X0T8S3_9ZZZZ</name>
<reference evidence="2" key="1">
    <citation type="journal article" date="2014" name="Front. Microbiol.">
        <title>High frequency of phylogenetically diverse reductive dehalogenase-homologous genes in deep subseafloor sedimentary metagenomes.</title>
        <authorList>
            <person name="Kawai M."/>
            <person name="Futagami T."/>
            <person name="Toyoda A."/>
            <person name="Takaki Y."/>
            <person name="Nishi S."/>
            <person name="Hori S."/>
            <person name="Arai W."/>
            <person name="Tsubouchi T."/>
            <person name="Morono Y."/>
            <person name="Uchiyama I."/>
            <person name="Ito T."/>
            <person name="Fujiyama A."/>
            <person name="Inagaki F."/>
            <person name="Takami H."/>
        </authorList>
    </citation>
    <scope>NUCLEOTIDE SEQUENCE</scope>
    <source>
        <strain evidence="2">Expedition CK06-06</strain>
    </source>
</reference>
<keyword evidence="1" id="KW-0472">Membrane</keyword>
<sequence length="265" mass="30851">MTSEKSGGFDILGKKITKIHVLVALVILLTAFNLHFWSLSRTIPDKLSDSDPDRDSDIDSDWYNARFVDNVALTQNAFENLFNEFEELLAEETLREGGLQGLEEWVEKTSIHSAKVTFLDRRHFDLWDRISDALELFEKLLEDLRVTVRIQSVNGESIPLDGETRERLQSIYDDLEDAYYYIFPSDTLVYGTIWEIPNQEKMYNAFTKLERCSEKVAVAWLIIPTVIYPTTESPEAQARATIMEAVGEDYFERYCEFRLVEYNIW</sequence>
<proteinExistence type="predicted"/>
<keyword evidence="1" id="KW-0812">Transmembrane</keyword>
<gene>
    <name evidence="2" type="ORF">S01H1_15329</name>
</gene>
<evidence type="ECO:0000256" key="1">
    <source>
        <dbReference type="SAM" id="Phobius"/>
    </source>
</evidence>
<feature type="non-terminal residue" evidence="2">
    <location>
        <position position="265"/>
    </location>
</feature>
<comment type="caution">
    <text evidence="2">The sequence shown here is derived from an EMBL/GenBank/DDBJ whole genome shotgun (WGS) entry which is preliminary data.</text>
</comment>
<evidence type="ECO:0000313" key="2">
    <source>
        <dbReference type="EMBL" id="GAF72450.1"/>
    </source>
</evidence>
<protein>
    <submittedName>
        <fullName evidence="2">Uncharacterized protein</fullName>
    </submittedName>
</protein>
<dbReference type="EMBL" id="BARS01008001">
    <property type="protein sequence ID" value="GAF72450.1"/>
    <property type="molecule type" value="Genomic_DNA"/>
</dbReference>
<accession>X0T8S3</accession>
<organism evidence="2">
    <name type="scientific">marine sediment metagenome</name>
    <dbReference type="NCBI Taxonomy" id="412755"/>
    <lineage>
        <taxon>unclassified sequences</taxon>
        <taxon>metagenomes</taxon>
        <taxon>ecological metagenomes</taxon>
    </lineage>
</organism>
<dbReference type="AlphaFoldDB" id="X0T8S3"/>